<evidence type="ECO:0000313" key="2">
    <source>
        <dbReference type="EMBL" id="QSZ42166.1"/>
    </source>
</evidence>
<gene>
    <name evidence="2" type="ORF">GJV85_08585</name>
</gene>
<dbReference type="EMBL" id="CP046072">
    <property type="protein sequence ID" value="QSZ42166.1"/>
    <property type="molecule type" value="Genomic_DNA"/>
</dbReference>
<feature type="signal peptide" evidence="1">
    <location>
        <begin position="1"/>
        <end position="18"/>
    </location>
</feature>
<accession>A0A975B0V2</accession>
<dbReference type="AlphaFoldDB" id="A0A975B0V2"/>
<evidence type="ECO:0000313" key="3">
    <source>
        <dbReference type="Proteomes" id="UP000671852"/>
    </source>
</evidence>
<keyword evidence="3" id="KW-1185">Reference proteome</keyword>
<evidence type="ECO:0000256" key="1">
    <source>
        <dbReference type="SAM" id="SignalP"/>
    </source>
</evidence>
<organism evidence="2 3">
    <name type="scientific">Sulfurimonas aquatica</name>
    <dbReference type="NCBI Taxonomy" id="2672570"/>
    <lineage>
        <taxon>Bacteria</taxon>
        <taxon>Pseudomonadati</taxon>
        <taxon>Campylobacterota</taxon>
        <taxon>Epsilonproteobacteria</taxon>
        <taxon>Campylobacterales</taxon>
        <taxon>Sulfurimonadaceae</taxon>
        <taxon>Sulfurimonas</taxon>
    </lineage>
</organism>
<dbReference type="KEGG" id="saqt:GJV85_08585"/>
<protein>
    <submittedName>
        <fullName evidence="2">Uncharacterized protein</fullName>
    </submittedName>
</protein>
<feature type="chain" id="PRO_5037892073" evidence="1">
    <location>
        <begin position="19"/>
        <end position="118"/>
    </location>
</feature>
<proteinExistence type="predicted"/>
<sequence>MKKIFFILLFMLCTVSSATTPTKYDAMIESQCHYIVNGTGVDNDFTHVYMAGLVTKRVYTTDFKYLTKIAKTSTRQNTIKIACEEALLNTSNLKFDVKFKNGLSITLDTRYAKHSKRK</sequence>
<reference evidence="2" key="1">
    <citation type="submission" date="2019-11" db="EMBL/GenBank/DDBJ databases">
        <authorList>
            <person name="Kojima H."/>
        </authorList>
    </citation>
    <scope>NUCLEOTIDE SEQUENCE</scope>
    <source>
        <strain evidence="2">H1576</strain>
    </source>
</reference>
<name>A0A975B0V2_9BACT</name>
<dbReference type="RefSeq" id="WP_207560981.1">
    <property type="nucleotide sequence ID" value="NZ_CP046072.1"/>
</dbReference>
<dbReference type="Proteomes" id="UP000671852">
    <property type="component" value="Chromosome"/>
</dbReference>
<keyword evidence="1" id="KW-0732">Signal</keyword>
<reference evidence="2" key="2">
    <citation type="submission" date="2021-04" db="EMBL/GenBank/DDBJ databases">
        <title>Isolation and characterization of a novel species of the genus Sulfurimonas.</title>
        <authorList>
            <person name="Fukui M."/>
        </authorList>
    </citation>
    <scope>NUCLEOTIDE SEQUENCE</scope>
    <source>
        <strain evidence="2">H1576</strain>
    </source>
</reference>